<feature type="chain" id="PRO_5034139199" description="Cation channel sperm-associated auxiliary subunit delta" evidence="20">
    <location>
        <begin position="28"/>
        <end position="802"/>
    </location>
</feature>
<evidence type="ECO:0000313" key="24">
    <source>
        <dbReference type="Ensembl" id="ENSGEVP00005013248.1"/>
    </source>
</evidence>
<dbReference type="GO" id="GO:0030317">
    <property type="term" value="P:flagellated sperm motility"/>
    <property type="evidence" value="ECO:0007669"/>
    <property type="project" value="TreeGrafter"/>
</dbReference>
<evidence type="ECO:0000259" key="22">
    <source>
        <dbReference type="Pfam" id="PF22850"/>
    </source>
</evidence>
<keyword evidence="2" id="KW-0217">Developmental protein</keyword>
<keyword evidence="8" id="KW-0744">Spermatogenesis</keyword>
<evidence type="ECO:0000259" key="21">
    <source>
        <dbReference type="Pfam" id="PF15020"/>
    </source>
</evidence>
<dbReference type="GO" id="GO:0048240">
    <property type="term" value="P:sperm capacitation"/>
    <property type="evidence" value="ECO:0007669"/>
    <property type="project" value="TreeGrafter"/>
</dbReference>
<evidence type="ECO:0000256" key="17">
    <source>
        <dbReference type="ARBA" id="ARBA00041424"/>
    </source>
</evidence>
<reference evidence="24" key="2">
    <citation type="submission" date="2025-08" db="UniProtKB">
        <authorList>
            <consortium name="Ensembl"/>
        </authorList>
    </citation>
    <scope>IDENTIFICATION</scope>
</reference>
<keyword evidence="9 19" id="KW-1133">Transmembrane helix</keyword>
<evidence type="ECO:0000256" key="6">
    <source>
        <dbReference type="ARBA" id="ARBA00022782"/>
    </source>
</evidence>
<dbReference type="Pfam" id="PF22850">
    <property type="entry name" value="CATSPERD-E_C"/>
    <property type="match status" value="1"/>
</dbReference>
<feature type="transmembrane region" description="Helical" evidence="19">
    <location>
        <begin position="761"/>
        <end position="784"/>
    </location>
</feature>
<evidence type="ECO:0000256" key="13">
    <source>
        <dbReference type="ARBA" id="ARBA00023180"/>
    </source>
</evidence>
<comment type="subcellular location">
    <subcellularLocation>
        <location evidence="15">Cell projection</location>
        <location evidence="15">Cilium</location>
        <location evidence="15">Flagellum membrane</location>
        <topology evidence="15">Single-pass type I membrane protein</topology>
    </subcellularLocation>
</comment>
<dbReference type="PANTHER" id="PTHR33722:SF1">
    <property type="entry name" value="CATION CHANNEL SPERM-ASSOCIATED AUXILIARY SUBUNIT DELTA"/>
    <property type="match status" value="1"/>
</dbReference>
<evidence type="ECO:0000256" key="8">
    <source>
        <dbReference type="ARBA" id="ARBA00022871"/>
    </source>
</evidence>
<dbReference type="Ensembl" id="ENSGEVT00005013875.1">
    <property type="protein sequence ID" value="ENSGEVP00005013248.1"/>
    <property type="gene ID" value="ENSGEVG00005009392.1"/>
</dbReference>
<evidence type="ECO:0000256" key="12">
    <source>
        <dbReference type="ARBA" id="ARBA00023157"/>
    </source>
</evidence>
<keyword evidence="10" id="KW-0969">Cilium</keyword>
<keyword evidence="5 20" id="KW-0732">Signal</keyword>
<evidence type="ECO:0000256" key="16">
    <source>
        <dbReference type="ARBA" id="ARBA00040129"/>
    </source>
</evidence>
<organism evidence="24 25">
    <name type="scientific">Gopherus evgoodei</name>
    <name type="common">Goodes thornscrub tortoise</name>
    <dbReference type="NCBI Taxonomy" id="1825980"/>
    <lineage>
        <taxon>Eukaryota</taxon>
        <taxon>Metazoa</taxon>
        <taxon>Chordata</taxon>
        <taxon>Craniata</taxon>
        <taxon>Vertebrata</taxon>
        <taxon>Euteleostomi</taxon>
        <taxon>Archelosauria</taxon>
        <taxon>Testudinata</taxon>
        <taxon>Testudines</taxon>
        <taxon>Cryptodira</taxon>
        <taxon>Durocryptodira</taxon>
        <taxon>Testudinoidea</taxon>
        <taxon>Testudinidae</taxon>
        <taxon>Gopherus</taxon>
    </lineage>
</organism>
<evidence type="ECO:0000256" key="7">
    <source>
        <dbReference type="ARBA" id="ARBA00022846"/>
    </source>
</evidence>
<feature type="signal peptide" evidence="20">
    <location>
        <begin position="1"/>
        <end position="27"/>
    </location>
</feature>
<evidence type="ECO:0000256" key="18">
    <source>
        <dbReference type="ARBA" id="ARBA00046028"/>
    </source>
</evidence>
<keyword evidence="3" id="KW-1003">Cell membrane</keyword>
<dbReference type="Pfam" id="PF23747">
    <property type="entry name" value="Ig-like_CATSPERD"/>
    <property type="match status" value="1"/>
</dbReference>
<keyword evidence="11 19" id="KW-0472">Membrane</keyword>
<keyword evidence="12" id="KW-1015">Disulfide bond</keyword>
<keyword evidence="6" id="KW-0221">Differentiation</keyword>
<proteinExistence type="inferred from homology"/>
<comment type="function">
    <text evidence="18">Auxiliary component of the CatSper complex, a complex involved in sperm cell hyperactivation. Sperm cell hyperactivation is needed for sperm motility which is essential late in the preparation of sperm for fertilization. Required for CATSPER1 stability before intraflagellar transport and/or incorporation of the CatSper complex channel into the flagellar membrane.</text>
</comment>
<dbReference type="Proteomes" id="UP000694390">
    <property type="component" value="Chromosome 2"/>
</dbReference>
<protein>
    <recommendedName>
        <fullName evidence="16">Cation channel sperm-associated auxiliary subunit delta</fullName>
    </recommendedName>
    <alternativeName>
        <fullName evidence="17">Transmembrane protein 146</fullName>
    </alternativeName>
</protein>
<dbReference type="PANTHER" id="PTHR33722">
    <property type="entry name" value="CATION CHANNEL SPERM-ASSOCIATED PROTEIN SUBUNIT DELTA-RELATED"/>
    <property type="match status" value="1"/>
</dbReference>
<feature type="domain" description="CATSPERD beta-propeller" evidence="21">
    <location>
        <begin position="52"/>
        <end position="405"/>
    </location>
</feature>
<evidence type="ECO:0000256" key="19">
    <source>
        <dbReference type="SAM" id="Phobius"/>
    </source>
</evidence>
<evidence type="ECO:0000256" key="9">
    <source>
        <dbReference type="ARBA" id="ARBA00022989"/>
    </source>
</evidence>
<gene>
    <name evidence="24" type="primary">CATSPERD</name>
</gene>
<accession>A0A8C4W842</accession>
<sequence>MCGWFSETGKTLHVMLFVLITLRHKDPVIWVVIRARLVYSLRSFSARDKVSGTVLSFTSTEPSLLQYPCNDGDPWGRPSPALYLGQKVFLSTDGFETSLLPLTIPSELEIPNASVSAAAFVKKDQLVMVINGRVYLYIFRAGEEEWLPVQGINFLVTKLSNTHCCYPGQDPACQAISMTIFAYETGHSVSKSHIFRSEDGGHTFTALKLSPELQGVLLGVYNFVSLSQTGLLINHTHSGGEGKGEGAYFSYTGSNMSHMYSHSSMGFNLKSTGGHDVQGIQHPYLWGFTILWTKDTLLISSSNGLLVEPVIVQTREFSRTSLPFPGGGLCHVAISNTEIAALTQDHQIFHGSLDMVSTIMVQLEEGNSSQKGLCNAALMFDKVGMLTVLSPIPTNSSWAYNFQKCTLNVQLLIMEFWPPLQDCPVEILKGHFHNKIHYIDMHQKLNFSATFVPKPGTGAFPVVTVSNPHVLGFWAQITEDGYTYDGNTKYSLYMQLLQQYFSGMADPHFSDTFPSGGMSILTVDIPNKGPSCIDMQPLSALINVGCPPTKHIKVFKNTTACSKGLFNQGMLQDNFTYTISHNLYDPHFLATPQLGQSDLEVLYKYNKLGCPLLLYYDTPWLPILELWENDAFVEHVSADFVVFEVNGMYNYDYLLTAAEANCISQPQNWTALIQKQDSPNPHTAWSRMNYESCKNHDGPKLVSPSAKYQILGQNEKNKIIFSHYNGFYIFEAIVVDKLYSYCELSATVSVYVTGALPKSYIHAWITLTAFLTVILIAVLMGYLLHKLSLMKKSPKVKCVTFC</sequence>
<dbReference type="GO" id="GO:0097228">
    <property type="term" value="C:sperm principal piece"/>
    <property type="evidence" value="ECO:0007669"/>
    <property type="project" value="TreeGrafter"/>
</dbReference>
<keyword evidence="14" id="KW-0966">Cell projection</keyword>
<evidence type="ECO:0000256" key="14">
    <source>
        <dbReference type="ARBA" id="ARBA00023273"/>
    </source>
</evidence>
<feature type="domain" description="CATSPERD/E C-terminal" evidence="22">
    <location>
        <begin position="574"/>
        <end position="789"/>
    </location>
</feature>
<dbReference type="InterPro" id="IPR028751">
    <property type="entry name" value="CATSPERD/E"/>
</dbReference>
<reference evidence="24" key="3">
    <citation type="submission" date="2025-09" db="UniProtKB">
        <authorList>
            <consortium name="Ensembl"/>
        </authorList>
    </citation>
    <scope>IDENTIFICATION</scope>
</reference>
<evidence type="ECO:0000259" key="23">
    <source>
        <dbReference type="Pfam" id="PF23747"/>
    </source>
</evidence>
<evidence type="ECO:0000256" key="3">
    <source>
        <dbReference type="ARBA" id="ARBA00022475"/>
    </source>
</evidence>
<evidence type="ECO:0000256" key="11">
    <source>
        <dbReference type="ARBA" id="ARBA00023136"/>
    </source>
</evidence>
<evidence type="ECO:0000256" key="20">
    <source>
        <dbReference type="SAM" id="SignalP"/>
    </source>
</evidence>
<keyword evidence="4 19" id="KW-0812">Transmembrane</keyword>
<evidence type="ECO:0000256" key="4">
    <source>
        <dbReference type="ARBA" id="ARBA00022692"/>
    </source>
</evidence>
<dbReference type="GeneTree" id="ENSGT00940000162714"/>
<dbReference type="OrthoDB" id="8646292at2759"/>
<dbReference type="InterPro" id="IPR053813">
    <property type="entry name" value="CATSPERD_beta-prop"/>
</dbReference>
<dbReference type="InterPro" id="IPR055451">
    <property type="entry name" value="Ig-like_CATSPERD"/>
</dbReference>
<keyword evidence="13" id="KW-0325">Glycoprotein</keyword>
<comment type="similarity">
    <text evidence="1">Belongs to the CATSPERD family.</text>
</comment>
<keyword evidence="25" id="KW-1185">Reference proteome</keyword>
<dbReference type="Pfam" id="PF15020">
    <property type="entry name" value="Beta-prop_CATSPERD"/>
    <property type="match status" value="1"/>
</dbReference>
<dbReference type="GO" id="GO:0036128">
    <property type="term" value="C:CatSper complex"/>
    <property type="evidence" value="ECO:0007669"/>
    <property type="project" value="InterPro"/>
</dbReference>
<evidence type="ECO:0000256" key="15">
    <source>
        <dbReference type="ARBA" id="ARBA00037793"/>
    </source>
</evidence>
<evidence type="ECO:0000256" key="10">
    <source>
        <dbReference type="ARBA" id="ARBA00023069"/>
    </source>
</evidence>
<dbReference type="AlphaFoldDB" id="A0A8C4W842"/>
<evidence type="ECO:0000256" key="1">
    <source>
        <dbReference type="ARBA" id="ARBA00010246"/>
    </source>
</evidence>
<reference evidence="24" key="1">
    <citation type="submission" date="2019-06" db="EMBL/GenBank/DDBJ databases">
        <title>G10K-VGP Goodes thornscrub tortoise genome, primary haplotype.</title>
        <authorList>
            <person name="Murphy B."/>
            <person name="Edwards T."/>
            <person name="Rhie A."/>
            <person name="Koren S."/>
            <person name="Phillippy A."/>
            <person name="Fedrigo O."/>
            <person name="Haase B."/>
            <person name="Mountcastle J."/>
            <person name="Lewin H."/>
            <person name="Damas J."/>
            <person name="Howe K."/>
            <person name="Formenti G."/>
            <person name="Myers G."/>
            <person name="Durbin R."/>
            <person name="Jarvis E.D."/>
        </authorList>
    </citation>
    <scope>NUCLEOTIDE SEQUENCE [LARGE SCALE GENOMIC DNA]</scope>
</reference>
<name>A0A8C4W842_9SAUR</name>
<keyword evidence="7" id="KW-0282">Flagellum</keyword>
<dbReference type="InterPro" id="IPR053814">
    <property type="entry name" value="CATSPERD/E_C"/>
</dbReference>
<evidence type="ECO:0000256" key="5">
    <source>
        <dbReference type="ARBA" id="ARBA00022729"/>
    </source>
</evidence>
<feature type="domain" description="CATSPERD Ig-like" evidence="23">
    <location>
        <begin position="425"/>
        <end position="544"/>
    </location>
</feature>
<evidence type="ECO:0000313" key="25">
    <source>
        <dbReference type="Proteomes" id="UP000694390"/>
    </source>
</evidence>
<evidence type="ECO:0000256" key="2">
    <source>
        <dbReference type="ARBA" id="ARBA00022473"/>
    </source>
</evidence>